<dbReference type="PRINTS" id="PR00404">
    <property type="entry name" value="MADSDOMAIN"/>
</dbReference>
<dbReference type="SUPFAM" id="SSF55455">
    <property type="entry name" value="SRF-like"/>
    <property type="match status" value="1"/>
</dbReference>
<evidence type="ECO:0000256" key="3">
    <source>
        <dbReference type="ARBA" id="ARBA00023125"/>
    </source>
</evidence>
<comment type="subcellular location">
    <subcellularLocation>
        <location evidence="1">Nucleus</location>
    </subcellularLocation>
</comment>
<name>A0A151T3P3_CAJCA</name>
<reference evidence="8 9" key="1">
    <citation type="journal article" date="2012" name="Nat. Biotechnol.">
        <title>Draft genome sequence of pigeonpea (Cajanus cajan), an orphan legume crop of resource-poor farmers.</title>
        <authorList>
            <person name="Varshney R.K."/>
            <person name="Chen W."/>
            <person name="Li Y."/>
            <person name="Bharti A.K."/>
            <person name="Saxena R.K."/>
            <person name="Schlueter J.A."/>
            <person name="Donoghue M.T."/>
            <person name="Azam S."/>
            <person name="Fan G."/>
            <person name="Whaley A.M."/>
            <person name="Farmer A.D."/>
            <person name="Sheridan J."/>
            <person name="Iwata A."/>
            <person name="Tuteja R."/>
            <person name="Penmetsa R.V."/>
            <person name="Wu W."/>
            <person name="Upadhyaya H.D."/>
            <person name="Yang S.P."/>
            <person name="Shah T."/>
            <person name="Saxena K.B."/>
            <person name="Michael T."/>
            <person name="McCombie W.R."/>
            <person name="Yang B."/>
            <person name="Zhang G."/>
            <person name="Yang H."/>
            <person name="Wang J."/>
            <person name="Spillane C."/>
            <person name="Cook D.R."/>
            <person name="May G.D."/>
            <person name="Xu X."/>
            <person name="Jackson S.A."/>
        </authorList>
    </citation>
    <scope>NUCLEOTIDE SEQUENCE [LARGE SCALE GENOMIC DNA]</scope>
    <source>
        <strain evidence="9">cv. Asha</strain>
    </source>
</reference>
<dbReference type="InterPro" id="IPR033896">
    <property type="entry name" value="MEF2-like_N"/>
</dbReference>
<dbReference type="GO" id="GO:0045944">
    <property type="term" value="P:positive regulation of transcription by RNA polymerase II"/>
    <property type="evidence" value="ECO:0007669"/>
    <property type="project" value="InterPro"/>
</dbReference>
<keyword evidence="2" id="KW-0805">Transcription regulation</keyword>
<evidence type="ECO:0000256" key="1">
    <source>
        <dbReference type="ARBA" id="ARBA00004123"/>
    </source>
</evidence>
<dbReference type="OrthoDB" id="1898716at2759"/>
<keyword evidence="6" id="KW-0175">Coiled coil</keyword>
<dbReference type="AlphaFoldDB" id="A0A151T3P3"/>
<dbReference type="GO" id="GO:0005634">
    <property type="term" value="C:nucleus"/>
    <property type="evidence" value="ECO:0007669"/>
    <property type="project" value="UniProtKB-SubCell"/>
</dbReference>
<dbReference type="EMBL" id="CM003610">
    <property type="protein sequence ID" value="KYP61663.1"/>
    <property type="molecule type" value="Genomic_DNA"/>
</dbReference>
<dbReference type="PROSITE" id="PS50066">
    <property type="entry name" value="MADS_BOX_2"/>
    <property type="match status" value="1"/>
</dbReference>
<feature type="coiled-coil region" evidence="6">
    <location>
        <begin position="89"/>
        <end position="116"/>
    </location>
</feature>
<evidence type="ECO:0000256" key="4">
    <source>
        <dbReference type="ARBA" id="ARBA00023163"/>
    </source>
</evidence>
<organism evidence="8 9">
    <name type="scientific">Cajanus cajan</name>
    <name type="common">Pigeon pea</name>
    <name type="synonym">Cajanus indicus</name>
    <dbReference type="NCBI Taxonomy" id="3821"/>
    <lineage>
        <taxon>Eukaryota</taxon>
        <taxon>Viridiplantae</taxon>
        <taxon>Streptophyta</taxon>
        <taxon>Embryophyta</taxon>
        <taxon>Tracheophyta</taxon>
        <taxon>Spermatophyta</taxon>
        <taxon>Magnoliopsida</taxon>
        <taxon>eudicotyledons</taxon>
        <taxon>Gunneridae</taxon>
        <taxon>Pentapetalae</taxon>
        <taxon>rosids</taxon>
        <taxon>fabids</taxon>
        <taxon>Fabales</taxon>
        <taxon>Fabaceae</taxon>
        <taxon>Papilionoideae</taxon>
        <taxon>50 kb inversion clade</taxon>
        <taxon>NPAAA clade</taxon>
        <taxon>indigoferoid/millettioid clade</taxon>
        <taxon>Phaseoleae</taxon>
        <taxon>Cajanus</taxon>
    </lineage>
</organism>
<keyword evidence="9" id="KW-1185">Reference proteome</keyword>
<evidence type="ECO:0000313" key="8">
    <source>
        <dbReference type="EMBL" id="KYP61663.1"/>
    </source>
</evidence>
<dbReference type="GO" id="GO:0046983">
    <property type="term" value="F:protein dimerization activity"/>
    <property type="evidence" value="ECO:0007669"/>
    <property type="project" value="InterPro"/>
</dbReference>
<dbReference type="InterPro" id="IPR036879">
    <property type="entry name" value="TF_MADSbox_sf"/>
</dbReference>
<proteinExistence type="predicted"/>
<dbReference type="PANTHER" id="PTHR11945:SF229">
    <property type="entry name" value="AGAMOUS-LIKE 55-RELATED"/>
    <property type="match status" value="1"/>
</dbReference>
<dbReference type="Proteomes" id="UP000075243">
    <property type="component" value="Chromosome 8"/>
</dbReference>
<keyword evidence="3" id="KW-0238">DNA-binding</keyword>
<gene>
    <name evidence="8" type="ORF">KK1_016171</name>
</gene>
<sequence>MGRRKIEIAEVKDPNTKQVTFSKRRKGLFKKANELSILCGVEVAIVVFSPGNKPYSFGHPSVDAVAAKFLEPNDVQGNGSPNINEVGDMEMLNQQLSNVEAQILEQQKKATKLGERLRKHEVKQLSKPRESQDSFSQLQHNTKDYFDAIEVSECLMLLAQQPVVGIKKRVSKKRRKN</sequence>
<evidence type="ECO:0000256" key="5">
    <source>
        <dbReference type="ARBA" id="ARBA00023242"/>
    </source>
</evidence>
<dbReference type="CDD" id="cd00265">
    <property type="entry name" value="MADS_MEF2_like"/>
    <property type="match status" value="1"/>
</dbReference>
<dbReference type="Gramene" id="C.cajan_15709.t">
    <property type="protein sequence ID" value="C.cajan_15709.t.cds1"/>
    <property type="gene ID" value="C.cajan_15709"/>
</dbReference>
<feature type="domain" description="MADS-box" evidence="7">
    <location>
        <begin position="1"/>
        <end position="61"/>
    </location>
</feature>
<dbReference type="OMA" id="GSPNINE"/>
<dbReference type="Pfam" id="PF00319">
    <property type="entry name" value="SRF-TF"/>
    <property type="match status" value="1"/>
</dbReference>
<evidence type="ECO:0000256" key="2">
    <source>
        <dbReference type="ARBA" id="ARBA00023015"/>
    </source>
</evidence>
<dbReference type="GO" id="GO:0000981">
    <property type="term" value="F:DNA-binding transcription factor activity, RNA polymerase II-specific"/>
    <property type="evidence" value="ECO:0007669"/>
    <property type="project" value="TreeGrafter"/>
</dbReference>
<dbReference type="PANTHER" id="PTHR11945">
    <property type="entry name" value="MADS BOX PROTEIN"/>
    <property type="match status" value="1"/>
</dbReference>
<dbReference type="InterPro" id="IPR002100">
    <property type="entry name" value="TF_MADSbox"/>
</dbReference>
<dbReference type="SMART" id="SM00432">
    <property type="entry name" value="MADS"/>
    <property type="match status" value="1"/>
</dbReference>
<keyword evidence="4" id="KW-0804">Transcription</keyword>
<evidence type="ECO:0000256" key="6">
    <source>
        <dbReference type="SAM" id="Coils"/>
    </source>
</evidence>
<evidence type="ECO:0000313" key="9">
    <source>
        <dbReference type="Proteomes" id="UP000075243"/>
    </source>
</evidence>
<accession>A0A151T3P3</accession>
<keyword evidence="5" id="KW-0539">Nucleus</keyword>
<dbReference type="Gene3D" id="3.40.1810.10">
    <property type="entry name" value="Transcription factor, MADS-box"/>
    <property type="match status" value="1"/>
</dbReference>
<evidence type="ECO:0000259" key="7">
    <source>
        <dbReference type="PROSITE" id="PS50066"/>
    </source>
</evidence>
<dbReference type="FunFam" id="3.40.1810.10:FF:000006">
    <property type="entry name" value="Agamous-like MADS-box protein AGL62"/>
    <property type="match status" value="1"/>
</dbReference>
<dbReference type="GO" id="GO:0000978">
    <property type="term" value="F:RNA polymerase II cis-regulatory region sequence-specific DNA binding"/>
    <property type="evidence" value="ECO:0007669"/>
    <property type="project" value="TreeGrafter"/>
</dbReference>
<protein>
    <submittedName>
        <fullName evidence="8">Agamous-like MADS-box protein AGL61</fullName>
    </submittedName>
</protein>